<evidence type="ECO:0000256" key="7">
    <source>
        <dbReference type="ARBA" id="ARBA00023136"/>
    </source>
</evidence>
<name>A0A1F4RYW5_UNCSA</name>
<keyword evidence="4" id="KW-0997">Cell inner membrane</keyword>
<dbReference type="EC" id="3.4.23.43" evidence="9"/>
<keyword evidence="9" id="KW-0645">Protease</keyword>
<feature type="domain" description="Prepilin type IV endopeptidase peptidase" evidence="11">
    <location>
        <begin position="107"/>
        <end position="212"/>
    </location>
</feature>
<dbReference type="InterPro" id="IPR014032">
    <property type="entry name" value="Peptidase_A24A_bac"/>
</dbReference>
<evidence type="ECO:0000313" key="14">
    <source>
        <dbReference type="Proteomes" id="UP000177905"/>
    </source>
</evidence>
<evidence type="ECO:0000256" key="1">
    <source>
        <dbReference type="ARBA" id="ARBA00004429"/>
    </source>
</evidence>
<feature type="transmembrane region" description="Helical" evidence="10">
    <location>
        <begin position="6"/>
        <end position="26"/>
    </location>
</feature>
<dbReference type="AlphaFoldDB" id="A0A1F4RYW5"/>
<dbReference type="InterPro" id="IPR010627">
    <property type="entry name" value="Prepilin_pept_A24_N"/>
</dbReference>
<feature type="transmembrane region" description="Helical" evidence="10">
    <location>
        <begin position="154"/>
        <end position="172"/>
    </location>
</feature>
<feature type="transmembrane region" description="Helical" evidence="10">
    <location>
        <begin position="75"/>
        <end position="96"/>
    </location>
</feature>
<comment type="similarity">
    <text evidence="2 8">Belongs to the peptidase A24 family.</text>
</comment>
<keyword evidence="3" id="KW-1003">Cell membrane</keyword>
<dbReference type="GO" id="GO:0008168">
    <property type="term" value="F:methyltransferase activity"/>
    <property type="evidence" value="ECO:0007669"/>
    <property type="project" value="UniProtKB-KW"/>
</dbReference>
<proteinExistence type="inferred from homology"/>
<comment type="function">
    <text evidence="9">Plays an essential role in type IV pili and type II pseudopili formation by proteolytically removing the leader sequence from substrate proteins and subsequently monomethylating the alpha-amino group of the newly exposed N-terminal phenylalanine.</text>
</comment>
<dbReference type="Proteomes" id="UP000177905">
    <property type="component" value="Unassembled WGS sequence"/>
</dbReference>
<feature type="domain" description="Prepilin peptidase A24 N-terminal" evidence="12">
    <location>
        <begin position="10"/>
        <end position="89"/>
    </location>
</feature>
<gene>
    <name evidence="13" type="ORF">A2290_02585</name>
</gene>
<keyword evidence="5 9" id="KW-0812">Transmembrane</keyword>
<evidence type="ECO:0000256" key="10">
    <source>
        <dbReference type="SAM" id="Phobius"/>
    </source>
</evidence>
<evidence type="ECO:0000313" key="13">
    <source>
        <dbReference type="EMBL" id="OGC13372.1"/>
    </source>
</evidence>
<keyword evidence="9" id="KW-0511">Multifunctional enzyme</keyword>
<keyword evidence="9" id="KW-0489">Methyltransferase</keyword>
<accession>A0A1F4RYW5</accession>
<keyword evidence="6 10" id="KW-1133">Transmembrane helix</keyword>
<dbReference type="EC" id="2.1.1.-" evidence="9"/>
<dbReference type="InterPro" id="IPR000045">
    <property type="entry name" value="Prepilin_IV_endopep_pep"/>
</dbReference>
<dbReference type="PANTHER" id="PTHR30487">
    <property type="entry name" value="TYPE 4 PREPILIN-LIKE PROTEINS LEADER PEPTIDE-PROCESSING ENZYME"/>
    <property type="match status" value="1"/>
</dbReference>
<evidence type="ECO:0000259" key="11">
    <source>
        <dbReference type="Pfam" id="PF01478"/>
    </source>
</evidence>
<organism evidence="13 14">
    <name type="scientific">candidate division WOR-1 bacterium RIFOXYB2_FULL_36_35</name>
    <dbReference type="NCBI Taxonomy" id="1802578"/>
    <lineage>
        <taxon>Bacteria</taxon>
        <taxon>Bacillati</taxon>
        <taxon>Saganbacteria</taxon>
    </lineage>
</organism>
<dbReference type="InterPro" id="IPR050882">
    <property type="entry name" value="Prepilin_peptidase/N-MTase"/>
</dbReference>
<evidence type="ECO:0000259" key="12">
    <source>
        <dbReference type="Pfam" id="PF06750"/>
    </source>
</evidence>
<dbReference type="Pfam" id="PF06750">
    <property type="entry name" value="A24_N_bact"/>
    <property type="match status" value="1"/>
</dbReference>
<evidence type="ECO:0000256" key="9">
    <source>
        <dbReference type="RuleBase" id="RU003794"/>
    </source>
</evidence>
<evidence type="ECO:0000256" key="5">
    <source>
        <dbReference type="ARBA" id="ARBA00022692"/>
    </source>
</evidence>
<keyword evidence="9" id="KW-0378">Hydrolase</keyword>
<protein>
    <recommendedName>
        <fullName evidence="9">Prepilin leader peptidase/N-methyltransferase</fullName>
        <ecNumber evidence="9">2.1.1.-</ecNumber>
        <ecNumber evidence="9">3.4.23.43</ecNumber>
    </recommendedName>
</protein>
<dbReference type="GO" id="GO:0032259">
    <property type="term" value="P:methylation"/>
    <property type="evidence" value="ECO:0007669"/>
    <property type="project" value="UniProtKB-KW"/>
</dbReference>
<evidence type="ECO:0000256" key="8">
    <source>
        <dbReference type="RuleBase" id="RU003793"/>
    </source>
</evidence>
<evidence type="ECO:0000256" key="2">
    <source>
        <dbReference type="ARBA" id="ARBA00005801"/>
    </source>
</evidence>
<evidence type="ECO:0000256" key="3">
    <source>
        <dbReference type="ARBA" id="ARBA00022475"/>
    </source>
</evidence>
<feature type="transmembrane region" description="Helical" evidence="10">
    <location>
        <begin position="184"/>
        <end position="217"/>
    </location>
</feature>
<dbReference type="GO" id="GO:0006465">
    <property type="term" value="P:signal peptide processing"/>
    <property type="evidence" value="ECO:0007669"/>
    <property type="project" value="TreeGrafter"/>
</dbReference>
<keyword evidence="9" id="KW-0808">Transferase</keyword>
<feature type="transmembrane region" description="Helical" evidence="10">
    <location>
        <begin position="130"/>
        <end position="148"/>
    </location>
</feature>
<feature type="transmembrane region" description="Helical" evidence="10">
    <location>
        <begin position="237"/>
        <end position="257"/>
    </location>
</feature>
<evidence type="ECO:0000256" key="4">
    <source>
        <dbReference type="ARBA" id="ARBA00022519"/>
    </source>
</evidence>
<dbReference type="PANTHER" id="PTHR30487:SF0">
    <property type="entry name" value="PREPILIN LEADER PEPTIDASE_N-METHYLTRANSFERASE-RELATED"/>
    <property type="match status" value="1"/>
</dbReference>
<dbReference type="PRINTS" id="PR00864">
    <property type="entry name" value="PREPILNPTASE"/>
</dbReference>
<dbReference type="Pfam" id="PF01478">
    <property type="entry name" value="Peptidase_A24"/>
    <property type="match status" value="1"/>
</dbReference>
<dbReference type="Gene3D" id="1.20.120.1220">
    <property type="match status" value="1"/>
</dbReference>
<dbReference type="GO" id="GO:0005886">
    <property type="term" value="C:plasma membrane"/>
    <property type="evidence" value="ECO:0007669"/>
    <property type="project" value="UniProtKB-SubCell"/>
</dbReference>
<comment type="caution">
    <text evidence="13">The sequence shown here is derived from an EMBL/GenBank/DDBJ whole genome shotgun (WGS) entry which is preliminary data.</text>
</comment>
<sequence>MLVNYFIVFVFGAIIGSFLNVCIYRLPRGKSIVWPPSYCPHCEKKIPWLENFPIISYFLLRGKCGRCDEKISVRYPIVEVLTGLLFLSVPVILGFGVWSLEFYFSAAFISFLILNFFSDLETELIPDSPIYIIIFIGLFYSFTKGGIISSLVGIILGFFILYSIGLLGKLFYKKDVLGDGDVKLATAFGAFLGWQGLLVSLLLGYIIGGTISLFLVLTKTKTLKDYIPFAPSLTLGALITLYYGSHIINFYVANFLLN</sequence>
<comment type="catalytic activity">
    <reaction evidence="9">
        <text>Typically cleaves a -Gly-|-Phe- bond to release an N-terminal, basic peptide of 5-8 residues from type IV prepilin, and then N-methylates the new N-terminal amino group, the methyl donor being S-adenosyl-L-methionine.</text>
        <dbReference type="EC" id="3.4.23.43"/>
    </reaction>
</comment>
<comment type="subcellular location">
    <subcellularLocation>
        <location evidence="1">Cell inner membrane</location>
        <topology evidence="1">Multi-pass membrane protein</topology>
    </subcellularLocation>
    <subcellularLocation>
        <location evidence="9">Cell membrane</location>
        <topology evidence="9">Multi-pass membrane protein</topology>
    </subcellularLocation>
</comment>
<reference evidence="13 14" key="1">
    <citation type="journal article" date="2016" name="Nat. Commun.">
        <title>Thousands of microbial genomes shed light on interconnected biogeochemical processes in an aquifer system.</title>
        <authorList>
            <person name="Anantharaman K."/>
            <person name="Brown C.T."/>
            <person name="Hug L.A."/>
            <person name="Sharon I."/>
            <person name="Castelle C.J."/>
            <person name="Probst A.J."/>
            <person name="Thomas B.C."/>
            <person name="Singh A."/>
            <person name="Wilkins M.J."/>
            <person name="Karaoz U."/>
            <person name="Brodie E.L."/>
            <person name="Williams K.H."/>
            <person name="Hubbard S.S."/>
            <person name="Banfield J.F."/>
        </authorList>
    </citation>
    <scope>NUCLEOTIDE SEQUENCE [LARGE SCALE GENOMIC DNA]</scope>
</reference>
<evidence type="ECO:0000256" key="6">
    <source>
        <dbReference type="ARBA" id="ARBA00022989"/>
    </source>
</evidence>
<keyword evidence="7 10" id="KW-0472">Membrane</keyword>
<dbReference type="GO" id="GO:0004190">
    <property type="term" value="F:aspartic-type endopeptidase activity"/>
    <property type="evidence" value="ECO:0007669"/>
    <property type="project" value="UniProtKB-EC"/>
</dbReference>
<dbReference type="EMBL" id="MEUA01000057">
    <property type="protein sequence ID" value="OGC13372.1"/>
    <property type="molecule type" value="Genomic_DNA"/>
</dbReference>